<keyword evidence="5" id="KW-0479">Metal-binding</keyword>
<evidence type="ECO:0000256" key="6">
    <source>
        <dbReference type="ARBA" id="ARBA00022801"/>
    </source>
</evidence>
<name>A0A0E3ZU25_9BACT</name>
<gene>
    <name evidence="13" type="ORF">SD10_11050</name>
</gene>
<keyword evidence="9" id="KW-0482">Metalloprotease</keyword>
<sequence>MQPTAPADHPLLILYPPAPILDDTTFLDPSPAFRQQVRRTLFGILGFIMLYLLLVGFGVALGYVCVLSTIMLVSLSINKFTLIIGLGLLTLGLMFLLFLVKFLFAVYKNQNTQRVEITTSDHPNLVAFIHKLADDVHAPKPHRIFLSPDVNACVFYNSSFWSLFIPVKKNLEIGLGLVNSLNMTEFKAVMAHEFGHFSQRSMKLGSYVYIVNRVIYNLVYDRDRWDALLEKWANSGGVWSIFAGLTQLLVNLVRRVLAKAYEWLNLRYMGLSREMEYQADLVAVSATGAEPVVTALRRIELGNAAYQQMLGNLNELIGESKIAENIYPLHSRTIQMLAAENKIELIHGLPVLTDELTRKMMSASRVNYQDQWSSHPGQAEREENIRTVPAPCNPDTTSPWLLFNKPDYWQKELTARLYAGVELENPTNKQRLTATDYATHVADQIKRDQLPELYNGFYDSRLLFHFDPKEVAQDHTEVFTQKTLFSDENLRLRKKLATIYEEQNVLEQIKSKQIQTRTFDFDGKKYDRREVDQVLAIIRPEMEALQAHFQKTEEDAFRLVYRKALQQGLADELIRRYELYFRLNEDRETYGQLLLVYSELLKNTHDALKDGGTKKRGMGRQIDEFNDKMQQAYRNSQTIDIPSQVGTLTFERGYAAHLCPDTLREIKSESFNWEDMVALYQQLEPMPNLAGQAQIAVLDELIRWQATLL</sequence>
<keyword evidence="4 11" id="KW-0812">Transmembrane</keyword>
<keyword evidence="14" id="KW-1185">Reference proteome</keyword>
<proteinExistence type="predicted"/>
<evidence type="ECO:0000256" key="9">
    <source>
        <dbReference type="ARBA" id="ARBA00023049"/>
    </source>
</evidence>
<evidence type="ECO:0000256" key="11">
    <source>
        <dbReference type="SAM" id="Phobius"/>
    </source>
</evidence>
<dbReference type="GO" id="GO:0046872">
    <property type="term" value="F:metal ion binding"/>
    <property type="evidence" value="ECO:0007669"/>
    <property type="project" value="UniProtKB-KW"/>
</dbReference>
<dbReference type="PANTHER" id="PTHR43221:SF2">
    <property type="entry name" value="PROTEASE HTPX HOMOLOG"/>
    <property type="match status" value="1"/>
</dbReference>
<keyword evidence="10 11" id="KW-0472">Membrane</keyword>
<dbReference type="Pfam" id="PF01435">
    <property type="entry name" value="Peptidase_M48"/>
    <property type="match status" value="1"/>
</dbReference>
<feature type="transmembrane region" description="Helical" evidence="11">
    <location>
        <begin position="80"/>
        <end position="104"/>
    </location>
</feature>
<dbReference type="Gene3D" id="3.30.2010.10">
    <property type="entry name" value="Metalloproteases ('zincins'), catalytic domain"/>
    <property type="match status" value="1"/>
</dbReference>
<dbReference type="AlphaFoldDB" id="A0A0E3ZU25"/>
<evidence type="ECO:0000256" key="2">
    <source>
        <dbReference type="ARBA" id="ARBA00022475"/>
    </source>
</evidence>
<evidence type="ECO:0000256" key="3">
    <source>
        <dbReference type="ARBA" id="ARBA00022670"/>
    </source>
</evidence>
<dbReference type="STRING" id="1379870.SD10_11050"/>
<evidence type="ECO:0000256" key="8">
    <source>
        <dbReference type="ARBA" id="ARBA00022989"/>
    </source>
</evidence>
<dbReference type="KEGG" id="srd:SD10_11050"/>
<evidence type="ECO:0000313" key="13">
    <source>
        <dbReference type="EMBL" id="AKD55355.1"/>
    </source>
</evidence>
<organism evidence="13 14">
    <name type="scientific">Spirosoma radiotolerans</name>
    <dbReference type="NCBI Taxonomy" id="1379870"/>
    <lineage>
        <taxon>Bacteria</taxon>
        <taxon>Pseudomonadati</taxon>
        <taxon>Bacteroidota</taxon>
        <taxon>Cytophagia</taxon>
        <taxon>Cytophagales</taxon>
        <taxon>Cytophagaceae</taxon>
        <taxon>Spirosoma</taxon>
    </lineage>
</organism>
<keyword evidence="2" id="KW-1003">Cell membrane</keyword>
<reference evidence="13 14" key="1">
    <citation type="journal article" date="2014" name="Curr. Microbiol.">
        <title>Spirosoma radiotolerans sp. nov., a gamma-radiation-resistant bacterium isolated from gamma ray-irradiated soil.</title>
        <authorList>
            <person name="Lee J.J."/>
            <person name="Srinivasan S."/>
            <person name="Lim S."/>
            <person name="Joe M."/>
            <person name="Im S."/>
            <person name="Bae S.I."/>
            <person name="Park K.R."/>
            <person name="Han J.H."/>
            <person name="Park S.H."/>
            <person name="Joo B.M."/>
            <person name="Park S.J."/>
            <person name="Kim M.K."/>
        </authorList>
    </citation>
    <scope>NUCLEOTIDE SEQUENCE [LARGE SCALE GENOMIC DNA]</scope>
    <source>
        <strain evidence="13 14">DG5A</strain>
    </source>
</reference>
<dbReference type="HOGENOM" id="CLU_023779_0_0_10"/>
<dbReference type="GO" id="GO:0004222">
    <property type="term" value="F:metalloendopeptidase activity"/>
    <property type="evidence" value="ECO:0007669"/>
    <property type="project" value="InterPro"/>
</dbReference>
<feature type="transmembrane region" description="Helical" evidence="11">
    <location>
        <begin position="232"/>
        <end position="253"/>
    </location>
</feature>
<evidence type="ECO:0000256" key="5">
    <source>
        <dbReference type="ARBA" id="ARBA00022723"/>
    </source>
</evidence>
<dbReference type="InterPro" id="IPR001915">
    <property type="entry name" value="Peptidase_M48"/>
</dbReference>
<dbReference type="PANTHER" id="PTHR43221">
    <property type="entry name" value="PROTEASE HTPX"/>
    <property type="match status" value="1"/>
</dbReference>
<protein>
    <recommendedName>
        <fullName evidence="12">Peptidase M48 domain-containing protein</fullName>
    </recommendedName>
</protein>
<dbReference type="EMBL" id="CP010429">
    <property type="protein sequence ID" value="AKD55355.1"/>
    <property type="molecule type" value="Genomic_DNA"/>
</dbReference>
<dbReference type="InterPro" id="IPR050083">
    <property type="entry name" value="HtpX_protease"/>
</dbReference>
<dbReference type="PATRIC" id="fig|1379870.5.peg.2406"/>
<dbReference type="RefSeq" id="WP_046573847.1">
    <property type="nucleotide sequence ID" value="NZ_CP010429.1"/>
</dbReference>
<comment type="cofactor">
    <cofactor evidence="1">
        <name>Zn(2+)</name>
        <dbReference type="ChEBI" id="CHEBI:29105"/>
    </cofactor>
</comment>
<dbReference type="OrthoDB" id="9789270at2"/>
<dbReference type="Proteomes" id="UP000033054">
    <property type="component" value="Chromosome"/>
</dbReference>
<keyword evidence="7" id="KW-0862">Zinc</keyword>
<evidence type="ECO:0000256" key="7">
    <source>
        <dbReference type="ARBA" id="ARBA00022833"/>
    </source>
</evidence>
<evidence type="ECO:0000259" key="12">
    <source>
        <dbReference type="Pfam" id="PF01435"/>
    </source>
</evidence>
<evidence type="ECO:0000256" key="10">
    <source>
        <dbReference type="ARBA" id="ARBA00023136"/>
    </source>
</evidence>
<evidence type="ECO:0000256" key="1">
    <source>
        <dbReference type="ARBA" id="ARBA00001947"/>
    </source>
</evidence>
<keyword evidence="6" id="KW-0378">Hydrolase</keyword>
<keyword evidence="8 11" id="KW-1133">Transmembrane helix</keyword>
<dbReference type="CDD" id="cd07328">
    <property type="entry name" value="M48_Ste24p_like"/>
    <property type="match status" value="1"/>
</dbReference>
<accession>A0A0E3ZU25</accession>
<feature type="domain" description="Peptidase M48" evidence="12">
    <location>
        <begin position="124"/>
        <end position="386"/>
    </location>
</feature>
<dbReference type="GO" id="GO:0006508">
    <property type="term" value="P:proteolysis"/>
    <property type="evidence" value="ECO:0007669"/>
    <property type="project" value="UniProtKB-KW"/>
</dbReference>
<evidence type="ECO:0000256" key="4">
    <source>
        <dbReference type="ARBA" id="ARBA00022692"/>
    </source>
</evidence>
<keyword evidence="3" id="KW-0645">Protease</keyword>
<evidence type="ECO:0000313" key="14">
    <source>
        <dbReference type="Proteomes" id="UP000033054"/>
    </source>
</evidence>
<feature type="transmembrane region" description="Helical" evidence="11">
    <location>
        <begin position="41"/>
        <end position="74"/>
    </location>
</feature>